<feature type="region of interest" description="Disordered" evidence="1">
    <location>
        <begin position="93"/>
        <end position="149"/>
    </location>
</feature>
<name>A0A0S8JE26_UNCT6</name>
<organism evidence="2 3">
    <name type="scientific">candidate division TA06 bacterium SM1_40</name>
    <dbReference type="NCBI Taxonomy" id="1703773"/>
    <lineage>
        <taxon>Bacteria</taxon>
        <taxon>Bacteria division TA06</taxon>
    </lineage>
</organism>
<evidence type="ECO:0000313" key="3">
    <source>
        <dbReference type="Proteomes" id="UP000051035"/>
    </source>
</evidence>
<dbReference type="Proteomes" id="UP000051035">
    <property type="component" value="Unassembled WGS sequence"/>
</dbReference>
<evidence type="ECO:0000256" key="1">
    <source>
        <dbReference type="SAM" id="MobiDB-lite"/>
    </source>
</evidence>
<proteinExistence type="predicted"/>
<evidence type="ECO:0000313" key="2">
    <source>
        <dbReference type="EMBL" id="KPL07985.1"/>
    </source>
</evidence>
<reference evidence="2 3" key="1">
    <citation type="journal article" date="2015" name="Microbiome">
        <title>Genomic resolution of linkages in carbon, nitrogen, and sulfur cycling among widespread estuary sediment bacteria.</title>
        <authorList>
            <person name="Baker B.J."/>
            <person name="Lazar C.S."/>
            <person name="Teske A.P."/>
            <person name="Dick G.J."/>
        </authorList>
    </citation>
    <scope>NUCLEOTIDE SEQUENCE [LARGE SCALE GENOMIC DNA]</scope>
    <source>
        <strain evidence="2">SM1_40</strain>
    </source>
</reference>
<dbReference type="AlphaFoldDB" id="A0A0S8JE26"/>
<dbReference type="EMBL" id="LJVA01000111">
    <property type="protein sequence ID" value="KPL07985.1"/>
    <property type="molecule type" value="Genomic_DNA"/>
</dbReference>
<protein>
    <submittedName>
        <fullName evidence="2">Uncharacterized protein</fullName>
    </submittedName>
</protein>
<comment type="caution">
    <text evidence="2">The sequence shown here is derived from an EMBL/GenBank/DDBJ whole genome shotgun (WGS) entry which is preliminary data.</text>
</comment>
<gene>
    <name evidence="2" type="ORF">AMJ71_08545</name>
</gene>
<accession>A0A0S8JE26</accession>
<sequence>MDTRKLVEGIRNTVIAVAAIAAAMGYSKGDSAEGAVDRMLEQLSERVAKQEAVINAQSEKLEKLARRMIFFQGHQAGISAGALQAKAEQLERQLAETRARRPRPKVLNTLRGEKRPAKAAKRPPPEPAPPPPEQQKIPRLEPMQFRRGK</sequence>